<feature type="chain" id="PRO_5001494418" evidence="2">
    <location>
        <begin position="26"/>
        <end position="60"/>
    </location>
</feature>
<evidence type="ECO:0000256" key="2">
    <source>
        <dbReference type="SAM" id="SignalP"/>
    </source>
</evidence>
<keyword evidence="4" id="KW-1185">Reference proteome</keyword>
<comment type="caution">
    <text evidence="3">The sequence shown here is derived from an EMBL/GenBank/DDBJ whole genome shotgun (WGS) entry which is preliminary data.</text>
</comment>
<feature type="region of interest" description="Disordered" evidence="1">
    <location>
        <begin position="26"/>
        <end position="53"/>
    </location>
</feature>
<sequence>VETVSKPAASCIHFGFFLLVRMLQASNTEDSPRSSAKGVRYDMQERRGNRRPPPCCKWCL</sequence>
<protein>
    <submittedName>
        <fullName evidence="3">Uncharacterized protein</fullName>
    </submittedName>
</protein>
<name>A0A016WDE5_9BILA</name>
<organism evidence="3 4">
    <name type="scientific">Ancylostoma ceylanicum</name>
    <dbReference type="NCBI Taxonomy" id="53326"/>
    <lineage>
        <taxon>Eukaryota</taxon>
        <taxon>Metazoa</taxon>
        <taxon>Ecdysozoa</taxon>
        <taxon>Nematoda</taxon>
        <taxon>Chromadorea</taxon>
        <taxon>Rhabditida</taxon>
        <taxon>Rhabditina</taxon>
        <taxon>Rhabditomorpha</taxon>
        <taxon>Strongyloidea</taxon>
        <taxon>Ancylostomatidae</taxon>
        <taxon>Ancylostomatinae</taxon>
        <taxon>Ancylostoma</taxon>
    </lineage>
</organism>
<proteinExistence type="predicted"/>
<feature type="signal peptide" evidence="2">
    <location>
        <begin position="1"/>
        <end position="25"/>
    </location>
</feature>
<feature type="non-terminal residue" evidence="3">
    <location>
        <position position="1"/>
    </location>
</feature>
<dbReference type="Proteomes" id="UP000024635">
    <property type="component" value="Unassembled WGS sequence"/>
</dbReference>
<dbReference type="EMBL" id="JARK01000404">
    <property type="protein sequence ID" value="EYC37317.1"/>
    <property type="molecule type" value="Genomic_DNA"/>
</dbReference>
<evidence type="ECO:0000313" key="3">
    <source>
        <dbReference type="EMBL" id="EYC37317.1"/>
    </source>
</evidence>
<evidence type="ECO:0000256" key="1">
    <source>
        <dbReference type="SAM" id="MobiDB-lite"/>
    </source>
</evidence>
<dbReference type="AlphaFoldDB" id="A0A016WDE5"/>
<gene>
    <name evidence="3" type="primary">Acey_s0804.g2430</name>
    <name evidence="3" type="ORF">Y032_0804g2430</name>
</gene>
<evidence type="ECO:0000313" key="4">
    <source>
        <dbReference type="Proteomes" id="UP000024635"/>
    </source>
</evidence>
<reference evidence="4" key="1">
    <citation type="journal article" date="2015" name="Nat. Genet.">
        <title>The genome and transcriptome of the zoonotic hookworm Ancylostoma ceylanicum identify infection-specific gene families.</title>
        <authorList>
            <person name="Schwarz E.M."/>
            <person name="Hu Y."/>
            <person name="Antoshechkin I."/>
            <person name="Miller M.M."/>
            <person name="Sternberg P.W."/>
            <person name="Aroian R.V."/>
        </authorList>
    </citation>
    <scope>NUCLEOTIDE SEQUENCE</scope>
    <source>
        <strain evidence="4">HY135</strain>
    </source>
</reference>
<keyword evidence="2" id="KW-0732">Signal</keyword>
<accession>A0A016WDE5</accession>